<dbReference type="Pfam" id="PF02737">
    <property type="entry name" value="3HCDH_N"/>
    <property type="match status" value="1"/>
</dbReference>
<name>H5THC1_GORO1</name>
<feature type="domain" description="Alanine dehydrogenase/pyridine nucleotide transhydrogenase NAD(H)-binding" evidence="5">
    <location>
        <begin position="13"/>
        <end position="58"/>
    </location>
</feature>
<dbReference type="InterPro" id="IPR013328">
    <property type="entry name" value="6PGD_dom2"/>
</dbReference>
<evidence type="ECO:0000259" key="4">
    <source>
        <dbReference type="Pfam" id="PF00725"/>
    </source>
</evidence>
<dbReference type="PANTHER" id="PTHR48075:SF1">
    <property type="entry name" value="LAMBDA-CRYSTALLIN HOMOLOG"/>
    <property type="match status" value="1"/>
</dbReference>
<dbReference type="Pfam" id="PF01262">
    <property type="entry name" value="AlaDh_PNT_C"/>
    <property type="match status" value="1"/>
</dbReference>
<gene>
    <name evidence="7" type="ORF">GOOTI_031_00270</name>
</gene>
<dbReference type="GO" id="GO:0006631">
    <property type="term" value="P:fatty acid metabolic process"/>
    <property type="evidence" value="ECO:0007669"/>
    <property type="project" value="InterPro"/>
</dbReference>
<evidence type="ECO:0000313" key="8">
    <source>
        <dbReference type="Proteomes" id="UP000005038"/>
    </source>
</evidence>
<dbReference type="InterPro" id="IPR007698">
    <property type="entry name" value="AlaDH/PNT_NAD(H)-bd"/>
</dbReference>
<accession>H5THC1</accession>
<dbReference type="EMBL" id="BAFB01000031">
    <property type="protein sequence ID" value="GAB32879.1"/>
    <property type="molecule type" value="Genomic_DNA"/>
</dbReference>
<evidence type="ECO:0000259" key="6">
    <source>
        <dbReference type="Pfam" id="PF02737"/>
    </source>
</evidence>
<dbReference type="Pfam" id="PF00725">
    <property type="entry name" value="3HCDH"/>
    <property type="match status" value="1"/>
</dbReference>
<organism evidence="7 8">
    <name type="scientific">Gordonia otitidis (strain DSM 44809 / CCUG 52243 / JCM 12355 / NBRC 100426 / IFM 10032)</name>
    <dbReference type="NCBI Taxonomy" id="1108044"/>
    <lineage>
        <taxon>Bacteria</taxon>
        <taxon>Bacillati</taxon>
        <taxon>Actinomycetota</taxon>
        <taxon>Actinomycetes</taxon>
        <taxon>Mycobacteriales</taxon>
        <taxon>Gordoniaceae</taxon>
        <taxon>Gordonia</taxon>
    </lineage>
</organism>
<comment type="pathway">
    <text evidence="1">Lipid metabolism; butanoate metabolism.</text>
</comment>
<evidence type="ECO:0000256" key="3">
    <source>
        <dbReference type="ARBA" id="ARBA00023002"/>
    </source>
</evidence>
<dbReference type="InterPro" id="IPR006108">
    <property type="entry name" value="3HC_DH_C"/>
</dbReference>
<keyword evidence="8" id="KW-1185">Reference proteome</keyword>
<dbReference type="SUPFAM" id="SSF51735">
    <property type="entry name" value="NAD(P)-binding Rossmann-fold domains"/>
    <property type="match status" value="1"/>
</dbReference>
<evidence type="ECO:0000313" key="7">
    <source>
        <dbReference type="EMBL" id="GAB32879.1"/>
    </source>
</evidence>
<keyword evidence="3" id="KW-0560">Oxidoreductase</keyword>
<comment type="caution">
    <text evidence="7">The sequence shown here is derived from an EMBL/GenBank/DDBJ whole genome shotgun (WGS) entry which is preliminary data.</text>
</comment>
<dbReference type="Gene3D" id="3.40.50.720">
    <property type="entry name" value="NAD(P)-binding Rossmann-like Domain"/>
    <property type="match status" value="1"/>
</dbReference>
<reference evidence="7" key="1">
    <citation type="submission" date="2012-02" db="EMBL/GenBank/DDBJ databases">
        <title>Whole genome shotgun sequence of Gordonia otitidis NBRC 100426.</title>
        <authorList>
            <person name="Yoshida I."/>
            <person name="Hosoyama A."/>
            <person name="Tsuchikane K."/>
            <person name="Katsumata H."/>
            <person name="Yamazaki S."/>
            <person name="Fujita N."/>
        </authorList>
    </citation>
    <scope>NUCLEOTIDE SEQUENCE [LARGE SCALE GENOMIC DNA]</scope>
    <source>
        <strain evidence="7">NBRC 100426</strain>
    </source>
</reference>
<dbReference type="GO" id="GO:0070403">
    <property type="term" value="F:NAD+ binding"/>
    <property type="evidence" value="ECO:0007669"/>
    <property type="project" value="InterPro"/>
</dbReference>
<sequence>MVAKQHLGQPAAETVAIIGVGVIGLAWVRLALEHGWDVRVFDVRPDVADVVQSTFGPDAGITVATSLEDCVRGATFVQENGPERLDVKRDTIGALVAATAPSVVIATSSSSITASAIIADGIDGARVLVGHPFNPPDLMPLVEVVPSSETSASAVTRAVDVYRSLGRTPVVIGKEIPGFVANRLQGVISREARYLVQQGVVSPADLDTILQNSLGLRWATIGLFESNVLGGGPGGIRHLISGVGATTGGIEYHSPATDPTSMETLIEQVEDTYGVGEQTYEALRERRDTRTRAVLAALAACDERAE</sequence>
<dbReference type="PANTHER" id="PTHR48075">
    <property type="entry name" value="3-HYDROXYACYL-COA DEHYDROGENASE FAMILY PROTEIN"/>
    <property type="match status" value="1"/>
</dbReference>
<dbReference type="STRING" id="1108044.GOOTI_031_00270"/>
<dbReference type="GO" id="GO:0050104">
    <property type="term" value="F:L-gulonate 3-dehydrogenase activity"/>
    <property type="evidence" value="ECO:0007669"/>
    <property type="project" value="TreeGrafter"/>
</dbReference>
<dbReference type="InterPro" id="IPR036291">
    <property type="entry name" value="NAD(P)-bd_dom_sf"/>
</dbReference>
<comment type="similarity">
    <text evidence="2">Belongs to the 3-hydroxyacyl-CoA dehydrogenase family.</text>
</comment>
<evidence type="ECO:0000256" key="1">
    <source>
        <dbReference type="ARBA" id="ARBA00005086"/>
    </source>
</evidence>
<dbReference type="InterPro" id="IPR008927">
    <property type="entry name" value="6-PGluconate_DH-like_C_sf"/>
</dbReference>
<evidence type="ECO:0000259" key="5">
    <source>
        <dbReference type="Pfam" id="PF01262"/>
    </source>
</evidence>
<feature type="domain" description="3-hydroxyacyl-CoA dehydrogenase C-terminal" evidence="4">
    <location>
        <begin position="178"/>
        <end position="239"/>
    </location>
</feature>
<proteinExistence type="inferred from homology"/>
<dbReference type="OrthoDB" id="9771883at2"/>
<dbReference type="Proteomes" id="UP000005038">
    <property type="component" value="Unassembled WGS sequence"/>
</dbReference>
<dbReference type="RefSeq" id="WP_007237141.1">
    <property type="nucleotide sequence ID" value="NZ_BAFB01000031.1"/>
</dbReference>
<dbReference type="AlphaFoldDB" id="H5THC1"/>
<dbReference type="InterPro" id="IPR006176">
    <property type="entry name" value="3-OHacyl-CoA_DH_NAD-bd"/>
</dbReference>
<protein>
    <submittedName>
        <fullName evidence="7">3-hydroxybutyryl-CoA dehydrogenase</fullName>
    </submittedName>
</protein>
<feature type="domain" description="3-hydroxyacyl-CoA dehydrogenase NAD binding" evidence="6">
    <location>
        <begin position="60"/>
        <end position="175"/>
    </location>
</feature>
<dbReference type="SUPFAM" id="SSF48179">
    <property type="entry name" value="6-phosphogluconate dehydrogenase C-terminal domain-like"/>
    <property type="match status" value="1"/>
</dbReference>
<dbReference type="Gene3D" id="1.10.1040.10">
    <property type="entry name" value="N-(1-d-carboxylethyl)-l-norvaline Dehydrogenase, domain 2"/>
    <property type="match status" value="1"/>
</dbReference>
<evidence type="ECO:0000256" key="2">
    <source>
        <dbReference type="ARBA" id="ARBA00009463"/>
    </source>
</evidence>